<comment type="caution">
    <text evidence="2">The sequence shown here is derived from an EMBL/GenBank/DDBJ whole genome shotgun (WGS) entry which is preliminary data.</text>
</comment>
<proteinExistence type="predicted"/>
<name>A0A0F9U6U4_9ZZZZ</name>
<feature type="transmembrane region" description="Helical" evidence="1">
    <location>
        <begin position="21"/>
        <end position="40"/>
    </location>
</feature>
<feature type="transmembrane region" description="Helical" evidence="1">
    <location>
        <begin position="46"/>
        <end position="64"/>
    </location>
</feature>
<accession>A0A0F9U6U4</accession>
<keyword evidence="1" id="KW-0472">Membrane</keyword>
<evidence type="ECO:0000313" key="2">
    <source>
        <dbReference type="EMBL" id="KKN83047.1"/>
    </source>
</evidence>
<protein>
    <submittedName>
        <fullName evidence="2">Uncharacterized protein</fullName>
    </submittedName>
</protein>
<organism evidence="2">
    <name type="scientific">marine sediment metagenome</name>
    <dbReference type="NCBI Taxonomy" id="412755"/>
    <lineage>
        <taxon>unclassified sequences</taxon>
        <taxon>metagenomes</taxon>
        <taxon>ecological metagenomes</taxon>
    </lineage>
</organism>
<reference evidence="2" key="1">
    <citation type="journal article" date="2015" name="Nature">
        <title>Complex archaea that bridge the gap between prokaryotes and eukaryotes.</title>
        <authorList>
            <person name="Spang A."/>
            <person name="Saw J.H."/>
            <person name="Jorgensen S.L."/>
            <person name="Zaremba-Niedzwiedzka K."/>
            <person name="Martijn J."/>
            <person name="Lind A.E."/>
            <person name="van Eijk R."/>
            <person name="Schleper C."/>
            <person name="Guy L."/>
            <person name="Ettema T.J."/>
        </authorList>
    </citation>
    <scope>NUCLEOTIDE SEQUENCE</scope>
</reference>
<evidence type="ECO:0000256" key="1">
    <source>
        <dbReference type="SAM" id="Phobius"/>
    </source>
</evidence>
<keyword evidence="1" id="KW-1133">Transmembrane helix</keyword>
<dbReference type="AlphaFoldDB" id="A0A0F9U6U4"/>
<sequence>MSKKAGLVGRNLARMRYSQQYFSMVMQMITALGILTIALGLSPGQFFGVVFFGLVFYWLFGYFIDKNNIRKADQSQDFLQVKQQWKTMLLEVWHEIKDEKKMSELQK</sequence>
<gene>
    <name evidence="2" type="ORF">LCGC14_0303130</name>
</gene>
<dbReference type="EMBL" id="LAZR01000191">
    <property type="protein sequence ID" value="KKN83047.1"/>
    <property type="molecule type" value="Genomic_DNA"/>
</dbReference>
<keyword evidence="1" id="KW-0812">Transmembrane</keyword>